<dbReference type="Proteomes" id="UP000193642">
    <property type="component" value="Unassembled WGS sequence"/>
</dbReference>
<feature type="region of interest" description="Disordered" evidence="11">
    <location>
        <begin position="238"/>
        <end position="262"/>
    </location>
</feature>
<keyword evidence="3" id="KW-1003">Cell membrane</keyword>
<comment type="function">
    <text evidence="10">Polymerizes chitin, a structural polymer of the cell wall and septum, by transferring the sugar moiety of UDP-GlcNAc to the non-reducing end of the growing chitin polymer.</text>
</comment>
<feature type="transmembrane region" description="Helical" evidence="12">
    <location>
        <begin position="831"/>
        <end position="851"/>
    </location>
</feature>
<reference evidence="14 15" key="1">
    <citation type="submission" date="2016-07" db="EMBL/GenBank/DDBJ databases">
        <title>Pervasive Adenine N6-methylation of Active Genes in Fungi.</title>
        <authorList>
            <consortium name="DOE Joint Genome Institute"/>
            <person name="Mondo S.J."/>
            <person name="Dannebaum R.O."/>
            <person name="Kuo R.C."/>
            <person name="Labutti K."/>
            <person name="Haridas S."/>
            <person name="Kuo A."/>
            <person name="Salamov A."/>
            <person name="Ahrendt S.R."/>
            <person name="Lipzen A."/>
            <person name="Sullivan W."/>
            <person name="Andreopoulos W.B."/>
            <person name="Clum A."/>
            <person name="Lindquist E."/>
            <person name="Daum C."/>
            <person name="Ramamoorthy G.K."/>
            <person name="Gryganskyi A."/>
            <person name="Culley D."/>
            <person name="Magnuson J.K."/>
            <person name="James T.Y."/>
            <person name="O'Malley M.A."/>
            <person name="Stajich J.E."/>
            <person name="Spatafora J.W."/>
            <person name="Visel A."/>
            <person name="Grigoriev I.V."/>
        </authorList>
    </citation>
    <scope>NUCLEOTIDE SEQUENCE [LARGE SCALE GENOMIC DNA]</scope>
    <source>
        <strain evidence="14 15">JEL800</strain>
    </source>
</reference>
<evidence type="ECO:0000256" key="9">
    <source>
        <dbReference type="ARBA" id="ARBA00023316"/>
    </source>
</evidence>
<organism evidence="14 15">
    <name type="scientific">Rhizoclosmatium globosum</name>
    <dbReference type="NCBI Taxonomy" id="329046"/>
    <lineage>
        <taxon>Eukaryota</taxon>
        <taxon>Fungi</taxon>
        <taxon>Fungi incertae sedis</taxon>
        <taxon>Chytridiomycota</taxon>
        <taxon>Chytridiomycota incertae sedis</taxon>
        <taxon>Chytridiomycetes</taxon>
        <taxon>Chytridiales</taxon>
        <taxon>Chytriomycetaceae</taxon>
        <taxon>Rhizoclosmatium</taxon>
    </lineage>
</organism>
<accession>A0A1Y2CPD0</accession>
<dbReference type="CDD" id="cd04190">
    <property type="entry name" value="Chitin_synth_C"/>
    <property type="match status" value="1"/>
</dbReference>
<comment type="subcellular location">
    <subcellularLocation>
        <location evidence="1">Cell membrane</location>
        <topology evidence="1">Multi-pass membrane protein</topology>
    </subcellularLocation>
</comment>
<evidence type="ECO:0000313" key="14">
    <source>
        <dbReference type="EMBL" id="ORY48890.1"/>
    </source>
</evidence>
<keyword evidence="7 12" id="KW-1133">Transmembrane helix</keyword>
<dbReference type="AlphaFoldDB" id="A0A1Y2CPD0"/>
<evidence type="ECO:0000256" key="3">
    <source>
        <dbReference type="ARBA" id="ARBA00022475"/>
    </source>
</evidence>
<dbReference type="EC" id="2.4.1.16" evidence="2"/>
<gene>
    <name evidence="14" type="ORF">BCR33DRAFT_695431</name>
</gene>
<feature type="compositionally biased region" description="Pro residues" evidence="11">
    <location>
        <begin position="1"/>
        <end position="16"/>
    </location>
</feature>
<evidence type="ECO:0000256" key="10">
    <source>
        <dbReference type="ARBA" id="ARBA00024009"/>
    </source>
</evidence>
<dbReference type="InterPro" id="IPR004835">
    <property type="entry name" value="Chitin_synth"/>
</dbReference>
<dbReference type="STRING" id="329046.A0A1Y2CPD0"/>
<evidence type="ECO:0000256" key="4">
    <source>
        <dbReference type="ARBA" id="ARBA00022676"/>
    </source>
</evidence>
<feature type="region of interest" description="Disordered" evidence="11">
    <location>
        <begin position="1"/>
        <end position="218"/>
    </location>
</feature>
<comment type="caution">
    <text evidence="14">The sequence shown here is derived from an EMBL/GenBank/DDBJ whole genome shotgun (WGS) entry which is preliminary data.</text>
</comment>
<dbReference type="GO" id="GO:0004100">
    <property type="term" value="F:chitin synthase activity"/>
    <property type="evidence" value="ECO:0007669"/>
    <property type="project" value="UniProtKB-EC"/>
</dbReference>
<dbReference type="GO" id="GO:0005886">
    <property type="term" value="C:plasma membrane"/>
    <property type="evidence" value="ECO:0007669"/>
    <property type="project" value="UniProtKB-SubCell"/>
</dbReference>
<dbReference type="GO" id="GO:0071555">
    <property type="term" value="P:cell wall organization"/>
    <property type="evidence" value="ECO:0007669"/>
    <property type="project" value="UniProtKB-KW"/>
</dbReference>
<feature type="compositionally biased region" description="Polar residues" evidence="11">
    <location>
        <begin position="52"/>
        <end position="71"/>
    </location>
</feature>
<evidence type="ECO:0000256" key="1">
    <source>
        <dbReference type="ARBA" id="ARBA00004651"/>
    </source>
</evidence>
<keyword evidence="4" id="KW-0328">Glycosyltransferase</keyword>
<dbReference type="Pfam" id="PF01644">
    <property type="entry name" value="Chitin_synth_1"/>
    <property type="match status" value="1"/>
</dbReference>
<dbReference type="PANTHER" id="PTHR22914:SF9">
    <property type="entry name" value="CHITIN SYNTHASE 1"/>
    <property type="match status" value="1"/>
</dbReference>
<dbReference type="InterPro" id="IPR013616">
    <property type="entry name" value="Chitin_synth_N"/>
</dbReference>
<sequence length="1067" mass="119869">MPPPPNHPPPARPTSLPPLESQQRAAKDSVTEQQQKPRQPAPNLVNMKKSASKSSLLNEAMQNSRASTGTDQQQQQQSQTHKREGSVKSNSPERDARTRDRSDEPKQQPQQHKREASVTSTASAQQSQPLAQQATQSKPTNGSTTTVKRGNSVKFSTTALKIEYDNQQDADPTSPLPPPLPVQDAWKETIVDIPPPSSQQDPDPIQKKATKSALKNPTTASTNTLANAAVLAQNHVANSAGGGSESTHIRKPSLASSYPQPEPLGARAVPVMASSETLPDYTNGSRRSTIVPVENGKFVVQVTVSAKVSAGMKFEKEDGWKGAEIPEEFDKLRYTAVTCDPNKFVEEEYKIRPMLYNRKIRMAIVITMYNEDDVLFCKSFRAIQKNIAYLCSGRANWTPDAWKEILIVVVSDGRTKVNPTVLDVMKILGLYMDGLIQTKVDNKDVTAHMFEYTIQANMDKELERKGPNDTDEGIVFVPVQTMFLLKEKNAKKINSHRWFFNAICESIQPEVCILLDVGTKPTKESLFHLYNAFHWYPEVGGACGEIAAEPGKYLSNFINPLVAVQNFEYKMSNILDKPLESVLGYISVLPGAFSAYRYEALKGEPLKCYFHGETSVGESVSEANMYLAEDRILCFELVMKKDKSWLLKYVKSARAETDVPSELHDLISQRRRWLNGSFFAALYATYNWQRIGTSTHQMGRKWMLYFEFLYNAVGIFFQWFNIGNFYLSFYFLFGASNTTSVSGSDPFYPNGAIVFNVINQIYLMTLVTAFILALGNRPAGSKWLYFYVAVSFACLMFMMLFMAIWTVTYAVRDFQSSGMGFVSYAGSTPSFRDIVISMVTVYGVYFLSSFIHMDILHCLLCTSQYMFMLPVYVNVLMVYAFCNIHDVTWGTKGDNVIVPVAEVKTQTNAEGKKVAVVDLPVETNDIDLAWNVTFKLISERKLKLKANLTAPEAAPNAQTKHDDFFKQYRTHVVLGWILSNMLLVFIFTSPSMLGLLFPSTKLNTSINPYLTFLFWSVAALSLVRFTFSTIYIVGWWDEFLRDSGKRRPWATSPRVSPENQGEKKEGV</sequence>
<evidence type="ECO:0000256" key="5">
    <source>
        <dbReference type="ARBA" id="ARBA00022679"/>
    </source>
</evidence>
<dbReference type="GO" id="GO:0006031">
    <property type="term" value="P:chitin biosynthetic process"/>
    <property type="evidence" value="ECO:0007669"/>
    <property type="project" value="TreeGrafter"/>
</dbReference>
<name>A0A1Y2CPD0_9FUNG</name>
<dbReference type="OrthoDB" id="2142080at2759"/>
<dbReference type="Pfam" id="PF08407">
    <property type="entry name" value="Chitin_synth_1N"/>
    <property type="match status" value="1"/>
</dbReference>
<keyword evidence="5" id="KW-0808">Transferase</keyword>
<feature type="compositionally biased region" description="Polar residues" evidence="11">
    <location>
        <begin position="138"/>
        <end position="171"/>
    </location>
</feature>
<evidence type="ECO:0000256" key="7">
    <source>
        <dbReference type="ARBA" id="ARBA00022989"/>
    </source>
</evidence>
<feature type="transmembrane region" description="Helical" evidence="12">
    <location>
        <begin position="708"/>
        <end position="733"/>
    </location>
</feature>
<feature type="transmembrane region" description="Helical" evidence="12">
    <location>
        <begin position="753"/>
        <end position="772"/>
    </location>
</feature>
<feature type="region of interest" description="Disordered" evidence="11">
    <location>
        <begin position="1047"/>
        <end position="1067"/>
    </location>
</feature>
<evidence type="ECO:0000256" key="2">
    <source>
        <dbReference type="ARBA" id="ARBA00012543"/>
    </source>
</evidence>
<evidence type="ECO:0000256" key="8">
    <source>
        <dbReference type="ARBA" id="ARBA00023136"/>
    </source>
</evidence>
<feature type="transmembrane region" description="Helical" evidence="12">
    <location>
        <begin position="858"/>
        <end position="881"/>
    </location>
</feature>
<keyword evidence="15" id="KW-1185">Reference proteome</keyword>
<dbReference type="InterPro" id="IPR029044">
    <property type="entry name" value="Nucleotide-diphossugar_trans"/>
</dbReference>
<keyword evidence="9" id="KW-0961">Cell wall biogenesis/degradation</keyword>
<evidence type="ECO:0000256" key="12">
    <source>
        <dbReference type="SAM" id="Phobius"/>
    </source>
</evidence>
<feature type="transmembrane region" description="Helical" evidence="12">
    <location>
        <begin position="1009"/>
        <end position="1036"/>
    </location>
</feature>
<dbReference type="GO" id="GO:0030428">
    <property type="term" value="C:cell septum"/>
    <property type="evidence" value="ECO:0007669"/>
    <property type="project" value="TreeGrafter"/>
</dbReference>
<feature type="transmembrane region" description="Helical" evidence="12">
    <location>
        <begin position="973"/>
        <end position="997"/>
    </location>
</feature>
<evidence type="ECO:0000313" key="15">
    <source>
        <dbReference type="Proteomes" id="UP000193642"/>
    </source>
</evidence>
<dbReference type="EMBL" id="MCGO01000010">
    <property type="protein sequence ID" value="ORY48890.1"/>
    <property type="molecule type" value="Genomic_DNA"/>
</dbReference>
<dbReference type="PANTHER" id="PTHR22914">
    <property type="entry name" value="CHITIN SYNTHASE"/>
    <property type="match status" value="1"/>
</dbReference>
<feature type="domain" description="Chitin synthase N-terminal" evidence="13">
    <location>
        <begin position="291"/>
        <end position="360"/>
    </location>
</feature>
<feature type="compositionally biased region" description="Basic and acidic residues" evidence="11">
    <location>
        <begin position="81"/>
        <end position="116"/>
    </location>
</feature>
<dbReference type="SUPFAM" id="SSF53448">
    <property type="entry name" value="Nucleotide-diphospho-sugar transferases"/>
    <property type="match status" value="1"/>
</dbReference>
<feature type="compositionally biased region" description="Low complexity" evidence="11">
    <location>
        <begin position="117"/>
        <end position="137"/>
    </location>
</feature>
<feature type="transmembrane region" description="Helical" evidence="12">
    <location>
        <begin position="784"/>
        <end position="811"/>
    </location>
</feature>
<evidence type="ECO:0000259" key="13">
    <source>
        <dbReference type="Pfam" id="PF08407"/>
    </source>
</evidence>
<evidence type="ECO:0000256" key="6">
    <source>
        <dbReference type="ARBA" id="ARBA00022692"/>
    </source>
</evidence>
<evidence type="ECO:0000256" key="11">
    <source>
        <dbReference type="SAM" id="MobiDB-lite"/>
    </source>
</evidence>
<proteinExistence type="predicted"/>
<keyword evidence="8 12" id="KW-0472">Membrane</keyword>
<protein>
    <recommendedName>
        <fullName evidence="2">chitin synthase</fullName>
        <ecNumber evidence="2">2.4.1.16</ecNumber>
    </recommendedName>
</protein>
<keyword evidence="6 12" id="KW-0812">Transmembrane</keyword>